<dbReference type="Proteomes" id="UP000054485">
    <property type="component" value="Unassembled WGS sequence"/>
</dbReference>
<dbReference type="InParanoid" id="A0A0D0A650"/>
<evidence type="ECO:0000313" key="3">
    <source>
        <dbReference type="Proteomes" id="UP000054485"/>
    </source>
</evidence>
<reference evidence="3" key="2">
    <citation type="submission" date="2015-01" db="EMBL/GenBank/DDBJ databases">
        <title>Evolutionary Origins and Diversification of the Mycorrhizal Mutualists.</title>
        <authorList>
            <consortium name="DOE Joint Genome Institute"/>
            <consortium name="Mycorrhizal Genomics Consortium"/>
            <person name="Kohler A."/>
            <person name="Kuo A."/>
            <person name="Nagy L.G."/>
            <person name="Floudas D."/>
            <person name="Copeland A."/>
            <person name="Barry K.W."/>
            <person name="Cichocki N."/>
            <person name="Veneault-Fourrey C."/>
            <person name="LaButti K."/>
            <person name="Lindquist E.A."/>
            <person name="Lipzen A."/>
            <person name="Lundell T."/>
            <person name="Morin E."/>
            <person name="Murat C."/>
            <person name="Riley R."/>
            <person name="Ohm R."/>
            <person name="Sun H."/>
            <person name="Tunlid A."/>
            <person name="Henrissat B."/>
            <person name="Grigoriev I.V."/>
            <person name="Hibbett D.S."/>
            <person name="Martin F."/>
        </authorList>
    </citation>
    <scope>NUCLEOTIDE SEQUENCE [LARGE SCALE GENOMIC DNA]</scope>
    <source>
        <strain evidence="3">UH-Slu-Lm8-n1</strain>
    </source>
</reference>
<protein>
    <submittedName>
        <fullName evidence="2">Uncharacterized protein</fullName>
    </submittedName>
</protein>
<sequence>MTSAQHTSIPAGASTTSVGQGSPAPVAVQNGDRIPLQIEGMDAAQVSNLLKNLPSLFHKVCGQQLF</sequence>
<accession>A0A0D0A650</accession>
<name>A0A0D0A650_9AGAM</name>
<dbReference type="HOGENOM" id="CLU_2832890_0_0_1"/>
<evidence type="ECO:0000256" key="1">
    <source>
        <dbReference type="SAM" id="MobiDB-lite"/>
    </source>
</evidence>
<gene>
    <name evidence="2" type="ORF">CY34DRAFT_810739</name>
</gene>
<organism evidence="2 3">
    <name type="scientific">Suillus luteus UH-Slu-Lm8-n1</name>
    <dbReference type="NCBI Taxonomy" id="930992"/>
    <lineage>
        <taxon>Eukaryota</taxon>
        <taxon>Fungi</taxon>
        <taxon>Dikarya</taxon>
        <taxon>Basidiomycota</taxon>
        <taxon>Agaricomycotina</taxon>
        <taxon>Agaricomycetes</taxon>
        <taxon>Agaricomycetidae</taxon>
        <taxon>Boletales</taxon>
        <taxon>Suillineae</taxon>
        <taxon>Suillaceae</taxon>
        <taxon>Suillus</taxon>
    </lineage>
</organism>
<feature type="compositionally biased region" description="Polar residues" evidence="1">
    <location>
        <begin position="1"/>
        <end position="20"/>
    </location>
</feature>
<proteinExistence type="predicted"/>
<dbReference type="AlphaFoldDB" id="A0A0D0A650"/>
<dbReference type="OrthoDB" id="10287934at2759"/>
<reference evidence="2 3" key="1">
    <citation type="submission" date="2014-04" db="EMBL/GenBank/DDBJ databases">
        <authorList>
            <consortium name="DOE Joint Genome Institute"/>
            <person name="Kuo A."/>
            <person name="Ruytinx J."/>
            <person name="Rineau F."/>
            <person name="Colpaert J."/>
            <person name="Kohler A."/>
            <person name="Nagy L.G."/>
            <person name="Floudas D."/>
            <person name="Copeland A."/>
            <person name="Barry K.W."/>
            <person name="Cichocki N."/>
            <person name="Veneault-Fourrey C."/>
            <person name="LaButti K."/>
            <person name="Lindquist E.A."/>
            <person name="Lipzen A."/>
            <person name="Lundell T."/>
            <person name="Morin E."/>
            <person name="Murat C."/>
            <person name="Sun H."/>
            <person name="Tunlid A."/>
            <person name="Henrissat B."/>
            <person name="Grigoriev I.V."/>
            <person name="Hibbett D.S."/>
            <person name="Martin F."/>
            <person name="Nordberg H.P."/>
            <person name="Cantor M.N."/>
            <person name="Hua S.X."/>
        </authorList>
    </citation>
    <scope>NUCLEOTIDE SEQUENCE [LARGE SCALE GENOMIC DNA]</scope>
    <source>
        <strain evidence="2 3">UH-Slu-Lm8-n1</strain>
    </source>
</reference>
<feature type="region of interest" description="Disordered" evidence="1">
    <location>
        <begin position="1"/>
        <end position="31"/>
    </location>
</feature>
<evidence type="ECO:0000313" key="2">
    <source>
        <dbReference type="EMBL" id="KIK37051.1"/>
    </source>
</evidence>
<keyword evidence="3" id="KW-1185">Reference proteome</keyword>
<dbReference type="EMBL" id="KN835478">
    <property type="protein sequence ID" value="KIK37051.1"/>
    <property type="molecule type" value="Genomic_DNA"/>
</dbReference>